<dbReference type="RefSeq" id="WP_116008968.1">
    <property type="nucleotide sequence ID" value="NZ_QUOU01000001.1"/>
</dbReference>
<sequence>MNYFELFALDEKFNIDTSHLTQVYQQLQRSVHPDRFAHASSQEQLLAVQKSSLINDAYQTLKTPLKRAEYMLTLRGTDMPNEQASFKDNLFLMRQMELREMLAEVKFADDIDAAIFETNQVLETEFTELYKAMQVKLAAQTADANQEASEILRKLKFYHKLNVELDRLEDSLFES</sequence>
<evidence type="ECO:0000313" key="7">
    <source>
        <dbReference type="Proteomes" id="UP000256478"/>
    </source>
</evidence>
<dbReference type="EMBL" id="QUOU01000001">
    <property type="protein sequence ID" value="REL27904.1"/>
    <property type="molecule type" value="Genomic_DNA"/>
</dbReference>
<dbReference type="GO" id="GO:0051087">
    <property type="term" value="F:protein-folding chaperone binding"/>
    <property type="evidence" value="ECO:0007669"/>
    <property type="project" value="InterPro"/>
</dbReference>
<dbReference type="SUPFAM" id="SSF47144">
    <property type="entry name" value="HSC20 (HSCB), C-terminal oligomerisation domain"/>
    <property type="match status" value="1"/>
</dbReference>
<gene>
    <name evidence="4 6" type="primary">hscB</name>
    <name evidence="6" type="ORF">DXX93_15945</name>
</gene>
<evidence type="ECO:0000256" key="1">
    <source>
        <dbReference type="ARBA" id="ARBA00010476"/>
    </source>
</evidence>
<organism evidence="6 7">
    <name type="scientific">Thalassotalea euphylliae</name>
    <dbReference type="NCBI Taxonomy" id="1655234"/>
    <lineage>
        <taxon>Bacteria</taxon>
        <taxon>Pseudomonadati</taxon>
        <taxon>Pseudomonadota</taxon>
        <taxon>Gammaproteobacteria</taxon>
        <taxon>Alteromonadales</taxon>
        <taxon>Colwelliaceae</taxon>
        <taxon>Thalassotalea</taxon>
    </lineage>
</organism>
<protein>
    <recommendedName>
        <fullName evidence="4">Co-chaperone protein HscB homolog</fullName>
    </recommendedName>
</protein>
<evidence type="ECO:0000259" key="5">
    <source>
        <dbReference type="PROSITE" id="PS50076"/>
    </source>
</evidence>
<reference evidence="6 7" key="1">
    <citation type="submission" date="2018-08" db="EMBL/GenBank/DDBJ databases">
        <title>Thalassotalea euphylliae genome.</title>
        <authorList>
            <person name="Summers S."/>
            <person name="Rice S.A."/>
            <person name="Freckelton M.L."/>
            <person name="Nedved B.T."/>
            <person name="Hadfield M.G."/>
        </authorList>
    </citation>
    <scope>NUCLEOTIDE SEQUENCE [LARGE SCALE GENOMIC DNA]</scope>
    <source>
        <strain evidence="6 7">H1</strain>
    </source>
</reference>
<dbReference type="GO" id="GO:0006457">
    <property type="term" value="P:protein folding"/>
    <property type="evidence" value="ECO:0007669"/>
    <property type="project" value="UniProtKB-UniRule"/>
</dbReference>
<dbReference type="NCBIfam" id="TIGR00714">
    <property type="entry name" value="hscB"/>
    <property type="match status" value="1"/>
</dbReference>
<name>A0A3E0TTZ9_9GAMM</name>
<proteinExistence type="inferred from homology"/>
<dbReference type="Proteomes" id="UP000256478">
    <property type="component" value="Unassembled WGS sequence"/>
</dbReference>
<dbReference type="Gene3D" id="1.10.287.110">
    <property type="entry name" value="DnaJ domain"/>
    <property type="match status" value="1"/>
</dbReference>
<evidence type="ECO:0000256" key="2">
    <source>
        <dbReference type="ARBA" id="ARBA00023186"/>
    </source>
</evidence>
<dbReference type="PANTHER" id="PTHR14021:SF15">
    <property type="entry name" value="IRON-SULFUR CLUSTER CO-CHAPERONE PROTEIN HSCB"/>
    <property type="match status" value="1"/>
</dbReference>
<dbReference type="InterPro" id="IPR001623">
    <property type="entry name" value="DnaJ_domain"/>
</dbReference>
<comment type="function">
    <text evidence="3 4">Co-chaperone involved in the maturation of iron-sulfur cluster-containing proteins. Seems to help targeting proteins to be folded toward HscA.</text>
</comment>
<keyword evidence="2 4" id="KW-0143">Chaperone</keyword>
<dbReference type="GO" id="GO:0051259">
    <property type="term" value="P:protein complex oligomerization"/>
    <property type="evidence" value="ECO:0007669"/>
    <property type="project" value="InterPro"/>
</dbReference>
<dbReference type="CDD" id="cd06257">
    <property type="entry name" value="DnaJ"/>
    <property type="match status" value="1"/>
</dbReference>
<dbReference type="GO" id="GO:0044571">
    <property type="term" value="P:[2Fe-2S] cluster assembly"/>
    <property type="evidence" value="ECO:0007669"/>
    <property type="project" value="InterPro"/>
</dbReference>
<comment type="caution">
    <text evidence="6">The sequence shown here is derived from an EMBL/GenBank/DDBJ whole genome shotgun (WGS) entry which is preliminary data.</text>
</comment>
<dbReference type="InterPro" id="IPR009073">
    <property type="entry name" value="HscB_oligo_C"/>
</dbReference>
<evidence type="ECO:0000256" key="3">
    <source>
        <dbReference type="ARBA" id="ARBA00025596"/>
    </source>
</evidence>
<dbReference type="GO" id="GO:0001671">
    <property type="term" value="F:ATPase activator activity"/>
    <property type="evidence" value="ECO:0007669"/>
    <property type="project" value="InterPro"/>
</dbReference>
<dbReference type="Pfam" id="PF07743">
    <property type="entry name" value="HSCB_C"/>
    <property type="match status" value="1"/>
</dbReference>
<dbReference type="SUPFAM" id="SSF46565">
    <property type="entry name" value="Chaperone J-domain"/>
    <property type="match status" value="1"/>
</dbReference>
<dbReference type="HAMAP" id="MF_00682">
    <property type="entry name" value="HscB"/>
    <property type="match status" value="1"/>
</dbReference>
<dbReference type="NCBIfam" id="NF003449">
    <property type="entry name" value="PRK05014.1"/>
    <property type="match status" value="1"/>
</dbReference>
<dbReference type="GO" id="GO:1990230">
    <property type="term" value="C:iron-sulfur cluster transfer complex"/>
    <property type="evidence" value="ECO:0007669"/>
    <property type="project" value="TreeGrafter"/>
</dbReference>
<dbReference type="AlphaFoldDB" id="A0A3E0TTZ9"/>
<evidence type="ECO:0000313" key="6">
    <source>
        <dbReference type="EMBL" id="REL27904.1"/>
    </source>
</evidence>
<dbReference type="InterPro" id="IPR036386">
    <property type="entry name" value="HscB_C_sf"/>
</dbReference>
<dbReference type="SMART" id="SM00271">
    <property type="entry name" value="DnaJ"/>
    <property type="match status" value="1"/>
</dbReference>
<comment type="similarity">
    <text evidence="1 4">Belongs to the HscB family.</text>
</comment>
<feature type="domain" description="J" evidence="5">
    <location>
        <begin position="2"/>
        <end position="74"/>
    </location>
</feature>
<dbReference type="Gene3D" id="1.20.1280.20">
    <property type="entry name" value="HscB, C-terminal domain"/>
    <property type="match status" value="1"/>
</dbReference>
<dbReference type="OrthoDB" id="287587at2"/>
<evidence type="ECO:0000256" key="4">
    <source>
        <dbReference type="HAMAP-Rule" id="MF_00682"/>
    </source>
</evidence>
<accession>A0A3E0TTZ9</accession>
<comment type="subunit">
    <text evidence="4">Interacts with HscA and stimulates its ATPase activity.</text>
</comment>
<dbReference type="InterPro" id="IPR036869">
    <property type="entry name" value="J_dom_sf"/>
</dbReference>
<dbReference type="PROSITE" id="PS50076">
    <property type="entry name" value="DNAJ_2"/>
    <property type="match status" value="1"/>
</dbReference>
<dbReference type="PANTHER" id="PTHR14021">
    <property type="entry name" value="IRON-SULFUR CLUSTER CO-CHAPERONE PROTEIN HSCB"/>
    <property type="match status" value="1"/>
</dbReference>
<dbReference type="InterPro" id="IPR004640">
    <property type="entry name" value="HscB"/>
</dbReference>
<dbReference type="Pfam" id="PF00226">
    <property type="entry name" value="DnaJ"/>
    <property type="match status" value="1"/>
</dbReference>